<dbReference type="EMBL" id="ADVR01000010">
    <property type="protein sequence ID" value="EFO81580.1"/>
    <property type="molecule type" value="Genomic_DNA"/>
</dbReference>
<dbReference type="PANTHER" id="PTHR41710">
    <property type="entry name" value="GLYCOSYL TRANSFERASE, FAMILY 39"/>
    <property type="match status" value="1"/>
</dbReference>
<dbReference type="Pfam" id="PF13231">
    <property type="entry name" value="PMT_2"/>
    <property type="match status" value="1"/>
</dbReference>
<feature type="transmembrane region" description="Helical" evidence="2">
    <location>
        <begin position="479"/>
        <end position="496"/>
    </location>
</feature>
<evidence type="ECO:0000256" key="1">
    <source>
        <dbReference type="SAM" id="MobiDB-lite"/>
    </source>
</evidence>
<feature type="transmembrane region" description="Helical" evidence="2">
    <location>
        <begin position="306"/>
        <end position="331"/>
    </location>
</feature>
<dbReference type="eggNOG" id="COG4745">
    <property type="taxonomic scope" value="Bacteria"/>
</dbReference>
<feature type="transmembrane region" description="Helical" evidence="2">
    <location>
        <begin position="103"/>
        <end position="122"/>
    </location>
</feature>
<keyword evidence="4" id="KW-0808">Transferase</keyword>
<dbReference type="InterPro" id="IPR038731">
    <property type="entry name" value="RgtA/B/C-like"/>
</dbReference>
<feature type="transmembrane region" description="Helical" evidence="2">
    <location>
        <begin position="224"/>
        <end position="242"/>
    </location>
</feature>
<feature type="transmembrane region" description="Helical" evidence="2">
    <location>
        <begin position="516"/>
        <end position="540"/>
    </location>
</feature>
<keyword evidence="2" id="KW-1133">Transmembrane helix</keyword>
<feature type="transmembrane region" description="Helical" evidence="2">
    <location>
        <begin position="199"/>
        <end position="217"/>
    </location>
</feature>
<feature type="transmembrane region" description="Helical" evidence="2">
    <location>
        <begin position="33"/>
        <end position="51"/>
    </location>
</feature>
<comment type="caution">
    <text evidence="4">The sequence shown here is derived from an EMBL/GenBank/DDBJ whole genome shotgun (WGS) entry which is preliminary data.</text>
</comment>
<feature type="transmembrane region" description="Helical" evidence="2">
    <location>
        <begin position="155"/>
        <end position="171"/>
    </location>
</feature>
<dbReference type="Proteomes" id="UP000054010">
    <property type="component" value="Unassembled WGS sequence"/>
</dbReference>
<feature type="transmembrane region" description="Helical" evidence="2">
    <location>
        <begin position="80"/>
        <end position="97"/>
    </location>
</feature>
<proteinExistence type="predicted"/>
<reference evidence="4 5" key="1">
    <citation type="journal article" date="2011" name="J. Bacteriol.">
        <title>Draft genome sequence of the anoxygenic filamentous phototrophic bacterium Oscillochloris trichoides subsp. DG-6.</title>
        <authorList>
            <person name="Kuznetsov B.B."/>
            <person name="Ivanovsky R.N."/>
            <person name="Keppen O.I."/>
            <person name="Sukhacheva M.V."/>
            <person name="Bumazhkin B.K."/>
            <person name="Patutina E.O."/>
            <person name="Beletsky A.V."/>
            <person name="Mardanov A.V."/>
            <person name="Baslerov R.V."/>
            <person name="Panteleeva A.N."/>
            <person name="Kolganova T.V."/>
            <person name="Ravin N.V."/>
            <person name="Skryabin K.G."/>
        </authorList>
    </citation>
    <scope>NUCLEOTIDE SEQUENCE [LARGE SCALE GENOMIC DNA]</scope>
    <source>
        <strain evidence="4 5">DG-6</strain>
    </source>
</reference>
<dbReference type="HOGENOM" id="CLU_021313_0_0_0"/>
<feature type="domain" description="Glycosyltransferase RgtA/B/C/D-like" evidence="3">
    <location>
        <begin position="82"/>
        <end position="237"/>
    </location>
</feature>
<gene>
    <name evidence="4" type="ORF">OSCT_0596</name>
</gene>
<keyword evidence="2" id="KW-0812">Transmembrane</keyword>
<feature type="transmembrane region" description="Helical" evidence="2">
    <location>
        <begin position="452"/>
        <end position="472"/>
    </location>
</feature>
<evidence type="ECO:0000256" key="2">
    <source>
        <dbReference type="SAM" id="Phobius"/>
    </source>
</evidence>
<protein>
    <submittedName>
        <fullName evidence="4">Glycosyl transferase family protein</fullName>
    </submittedName>
</protein>
<sequence>MSSLDLPRSQAASAADSPPSRHTQVWSLHLEQVIYLGLAVLALLAHLWGVGDRALHHDETLHAAYSWYLFSGRGYMHDPLLHGPLLYNIGALVYWIFGDNDTTARLGAALAGSALTLTPYLIRRELGRLAALMASTYLLISPVFLYYGRFIRHDIYSLLCEMLVVAAIVRYTSTQRPAWLYTGVIAFALMLVNQETSYLFLLIMAVPIILTFLWRIYRPGVAMLLAAGLLLIALIFVLPGTAKVDGSHTAQRDPQTQAMLYTPGPIFGWYPLETEDNAYALRIRNRPDTDGGRSLIENLGRYLQDLWLFFGHPAVLLGIGVGVGTLAALWWRIWGRGERSPWRVADERGEPLVAIYASLTQDRRWLVALVTLFSIYALFFSTYFTNLIGIISGTTGSLLYWLAQHNVERGGQPAHYYLLQLIIYEPLLLLWGGIGLIFLLMDYLRREVEAGAYWAIRLIAWWTLGAAFIYTWAGEKMPWLTTHIALPLVLLAAWALQRSLRGLRGDEESPPATAVASFVAIFTLIISLCFVLMTAIISFIDQSIIPPWMVLLFVFLLLTLLTAGFALRWNLRWALALLAACIAVTGGLYTTRNAVRLAYSNGDIPREMLVYTQTSPDVMRVVRQLEEASRRRGYGLAMPILYDNETVWSWYLRDFSHAERIGGQLNGPPDAQIMAVLLLDENMIQNPQNRQLLDGFVIQRYPLRWWFPEDQIYRLTPGWREVPLESVSLLGQLLRAPLDRHIHARIWNYLIFREPGYPLGSSDFYIAVRPELANQIGIGLGGSLNQK</sequence>
<feature type="transmembrane region" description="Helical" evidence="2">
    <location>
        <begin position="573"/>
        <end position="591"/>
    </location>
</feature>
<dbReference type="AlphaFoldDB" id="E1IB95"/>
<evidence type="ECO:0000259" key="3">
    <source>
        <dbReference type="Pfam" id="PF13231"/>
    </source>
</evidence>
<feature type="transmembrane region" description="Helical" evidence="2">
    <location>
        <begin position="365"/>
        <end position="381"/>
    </location>
</feature>
<organism evidence="4 5">
    <name type="scientific">Oscillochloris trichoides DG-6</name>
    <dbReference type="NCBI Taxonomy" id="765420"/>
    <lineage>
        <taxon>Bacteria</taxon>
        <taxon>Bacillati</taxon>
        <taxon>Chloroflexota</taxon>
        <taxon>Chloroflexia</taxon>
        <taxon>Chloroflexales</taxon>
        <taxon>Chloroflexineae</taxon>
        <taxon>Oscillochloridaceae</taxon>
        <taxon>Oscillochloris</taxon>
    </lineage>
</organism>
<dbReference type="GO" id="GO:0016740">
    <property type="term" value="F:transferase activity"/>
    <property type="evidence" value="ECO:0007669"/>
    <property type="project" value="UniProtKB-KW"/>
</dbReference>
<dbReference type="NCBIfam" id="TIGR03663">
    <property type="entry name" value="flippase activity-associated protein Agl23"/>
    <property type="match status" value="1"/>
</dbReference>
<feature type="transmembrane region" description="Helical" evidence="2">
    <location>
        <begin position="547"/>
        <end position="567"/>
    </location>
</feature>
<feature type="compositionally biased region" description="Low complexity" evidence="1">
    <location>
        <begin position="7"/>
        <end position="20"/>
    </location>
</feature>
<feature type="transmembrane region" description="Helical" evidence="2">
    <location>
        <begin position="415"/>
        <end position="440"/>
    </location>
</feature>
<feature type="region of interest" description="Disordered" evidence="1">
    <location>
        <begin position="1"/>
        <end position="20"/>
    </location>
</feature>
<name>E1IB95_9CHLR</name>
<keyword evidence="2" id="KW-0472">Membrane</keyword>
<accession>E1IB95</accession>
<feature type="transmembrane region" description="Helical" evidence="2">
    <location>
        <begin position="129"/>
        <end position="149"/>
    </location>
</feature>
<keyword evidence="5" id="KW-1185">Reference proteome</keyword>
<evidence type="ECO:0000313" key="5">
    <source>
        <dbReference type="Proteomes" id="UP000054010"/>
    </source>
</evidence>
<dbReference type="OrthoDB" id="134672at2"/>
<dbReference type="STRING" id="765420.OSCT_0596"/>
<dbReference type="InterPro" id="IPR019962">
    <property type="entry name" value="CHP03663"/>
</dbReference>
<dbReference type="PANTHER" id="PTHR41710:SF2">
    <property type="entry name" value="GLYCOSYL TRANSFERASE FAMILY 39_83 DOMAIN-CONTAINING PROTEIN"/>
    <property type="match status" value="1"/>
</dbReference>
<evidence type="ECO:0000313" key="4">
    <source>
        <dbReference type="EMBL" id="EFO81580.1"/>
    </source>
</evidence>